<keyword evidence="4 8" id="KW-0808">Transferase</keyword>
<evidence type="ECO:0000256" key="3">
    <source>
        <dbReference type="ARBA" id="ARBA00022676"/>
    </source>
</evidence>
<evidence type="ECO:0000256" key="2">
    <source>
        <dbReference type="ARBA" id="ARBA00009995"/>
    </source>
</evidence>
<evidence type="ECO:0000313" key="10">
    <source>
        <dbReference type="EMBL" id="KAG5284002.1"/>
    </source>
</evidence>
<evidence type="ECO:0000256" key="1">
    <source>
        <dbReference type="ARBA" id="ARBA00004370"/>
    </source>
</evidence>
<sequence length="562" mass="63975">MEHSCQLPTYEVGGAGARYNKTDHYAPEIMGSSTLQSVGNVALKAAFLLSMFVESCNGGNILVFPVDGSHWINMKILMEDLHARGHSMTLIRPSTSWYIPETSPLFTIINVPDEIKFDDFFDVYLKKQIEFLKGKASVLKFLSIQLEFFDMLSYYHRLTCALLSRMFDDRELIQRLQNEKFDLVLTDPAISGGVMLAHYLKLPLVLNARWICSGEGHFAIAPSPLSYIPVTGSGYSDNMTFFQRVKNVFFYSTMLFQNYFVVGPHYKDLCKKHFDENCNVLTYTQEADIWLMRLDFVFDFPRPTMPNVVYMGGFQCKPSKPLPDDLEAFVQSAGEHGFVIMSMGTLVKGLPSEIADEIAAAFAKLPQKVIWRHLGERPSTLGNNTMLVQWMPQNDLLGHPQIKAFVAHGGTNGVQEAIYHGVPVLGIPLFFDQFDNLLRVRERGGGLILDLSELNQHTFHTSLQEITQNPSYRENMQRLSRLHRDQPMSPLDQAGFWIEFVMRNKGAAHLRTDSYKMPWYTYHSLDVILTLLSLVGLLLLTTVAAIRYTCCRMCCRKKVKHE</sequence>
<dbReference type="InterPro" id="IPR035595">
    <property type="entry name" value="UDP_glycos_trans_CS"/>
</dbReference>
<accession>A0AAV6HES8</accession>
<dbReference type="GO" id="GO:0016020">
    <property type="term" value="C:membrane"/>
    <property type="evidence" value="ECO:0007669"/>
    <property type="project" value="UniProtKB-SubCell"/>
</dbReference>
<dbReference type="PROSITE" id="PS00375">
    <property type="entry name" value="UDPGT"/>
    <property type="match status" value="1"/>
</dbReference>
<keyword evidence="11" id="KW-1185">Reference proteome</keyword>
<dbReference type="Proteomes" id="UP000823561">
    <property type="component" value="Chromosome 2"/>
</dbReference>
<comment type="subcellular location">
    <subcellularLocation>
        <location evidence="1">Membrane</location>
    </subcellularLocation>
</comment>
<name>A0AAV6HES8_9TELE</name>
<dbReference type="PANTHER" id="PTHR48043:SF63">
    <property type="entry name" value="UDP GLUCURONOSYLTRANSFERASE 5 FAMILY, POLYPEPTIDE F1-RELATED"/>
    <property type="match status" value="1"/>
</dbReference>
<feature type="transmembrane region" description="Helical" evidence="9">
    <location>
        <begin position="527"/>
        <end position="550"/>
    </location>
</feature>
<protein>
    <recommendedName>
        <fullName evidence="12">UDP-glycosyltransferases domain-containing protein</fullName>
    </recommendedName>
</protein>
<comment type="similarity">
    <text evidence="2 8">Belongs to the UDP-glycosyltransferase family.</text>
</comment>
<dbReference type="AlphaFoldDB" id="A0AAV6HES8"/>
<organism evidence="10 11">
    <name type="scientific">Alosa alosa</name>
    <name type="common">allis shad</name>
    <dbReference type="NCBI Taxonomy" id="278164"/>
    <lineage>
        <taxon>Eukaryota</taxon>
        <taxon>Metazoa</taxon>
        <taxon>Chordata</taxon>
        <taxon>Craniata</taxon>
        <taxon>Vertebrata</taxon>
        <taxon>Euteleostomi</taxon>
        <taxon>Actinopterygii</taxon>
        <taxon>Neopterygii</taxon>
        <taxon>Teleostei</taxon>
        <taxon>Clupei</taxon>
        <taxon>Clupeiformes</taxon>
        <taxon>Clupeoidei</taxon>
        <taxon>Clupeidae</taxon>
        <taxon>Alosa</taxon>
    </lineage>
</organism>
<evidence type="ECO:0008006" key="12">
    <source>
        <dbReference type="Google" id="ProtNLM"/>
    </source>
</evidence>
<evidence type="ECO:0000256" key="7">
    <source>
        <dbReference type="ARBA" id="ARBA00023136"/>
    </source>
</evidence>
<evidence type="ECO:0000256" key="4">
    <source>
        <dbReference type="ARBA" id="ARBA00022679"/>
    </source>
</evidence>
<reference evidence="10" key="1">
    <citation type="submission" date="2020-10" db="EMBL/GenBank/DDBJ databases">
        <title>Chromosome-scale genome assembly of the Allis shad, Alosa alosa.</title>
        <authorList>
            <person name="Margot Z."/>
            <person name="Christophe K."/>
            <person name="Cabau C."/>
            <person name="Louis A."/>
            <person name="Berthelot C."/>
            <person name="Parey E."/>
            <person name="Roest Crollius H."/>
            <person name="Montfort J."/>
            <person name="Robinson-Rechavi M."/>
            <person name="Bucao C."/>
            <person name="Bouchez O."/>
            <person name="Gislard M."/>
            <person name="Lluch J."/>
            <person name="Milhes M."/>
            <person name="Lampietro C."/>
            <person name="Lopez Roques C."/>
            <person name="Donnadieu C."/>
            <person name="Braasch I."/>
            <person name="Desvignes T."/>
            <person name="Postlethwait J."/>
            <person name="Bobe J."/>
            <person name="Guiguen Y."/>
        </authorList>
    </citation>
    <scope>NUCLEOTIDE SEQUENCE</scope>
    <source>
        <strain evidence="10">M-15738</strain>
        <tissue evidence="10">Blood</tissue>
    </source>
</reference>
<dbReference type="Gene3D" id="3.40.50.2000">
    <property type="entry name" value="Glycogen Phosphorylase B"/>
    <property type="match status" value="1"/>
</dbReference>
<gene>
    <name evidence="10" type="ORF">AALO_G00021860</name>
</gene>
<comment type="caution">
    <text evidence="10">The sequence shown here is derived from an EMBL/GenBank/DDBJ whole genome shotgun (WGS) entry which is preliminary data.</text>
</comment>
<keyword evidence="6 9" id="KW-1133">Transmembrane helix</keyword>
<evidence type="ECO:0000256" key="6">
    <source>
        <dbReference type="ARBA" id="ARBA00022989"/>
    </source>
</evidence>
<keyword evidence="3 8" id="KW-0328">Glycosyltransferase</keyword>
<dbReference type="PANTHER" id="PTHR48043">
    <property type="entry name" value="EG:EG0003.4 PROTEIN-RELATED"/>
    <property type="match status" value="1"/>
</dbReference>
<dbReference type="InterPro" id="IPR002213">
    <property type="entry name" value="UDP_glucos_trans"/>
</dbReference>
<dbReference type="Pfam" id="PF00201">
    <property type="entry name" value="UDPGT"/>
    <property type="match status" value="1"/>
</dbReference>
<dbReference type="FunFam" id="3.40.50.2000:FF:000001">
    <property type="entry name" value="UDP-glucuronosyltransferase"/>
    <property type="match status" value="1"/>
</dbReference>
<keyword evidence="7 9" id="KW-0472">Membrane</keyword>
<dbReference type="SUPFAM" id="SSF53756">
    <property type="entry name" value="UDP-Glycosyltransferase/glycogen phosphorylase"/>
    <property type="match status" value="1"/>
</dbReference>
<evidence type="ECO:0000313" key="11">
    <source>
        <dbReference type="Proteomes" id="UP000823561"/>
    </source>
</evidence>
<dbReference type="EMBL" id="JADWDJ010000002">
    <property type="protein sequence ID" value="KAG5284002.1"/>
    <property type="molecule type" value="Genomic_DNA"/>
</dbReference>
<evidence type="ECO:0000256" key="5">
    <source>
        <dbReference type="ARBA" id="ARBA00022692"/>
    </source>
</evidence>
<evidence type="ECO:0000256" key="8">
    <source>
        <dbReference type="RuleBase" id="RU003718"/>
    </source>
</evidence>
<dbReference type="InterPro" id="IPR050271">
    <property type="entry name" value="UDP-glycosyltransferase"/>
</dbReference>
<dbReference type="CDD" id="cd03784">
    <property type="entry name" value="GT1_Gtf-like"/>
    <property type="match status" value="1"/>
</dbReference>
<proteinExistence type="inferred from homology"/>
<dbReference type="GO" id="GO:0008194">
    <property type="term" value="F:UDP-glycosyltransferase activity"/>
    <property type="evidence" value="ECO:0007669"/>
    <property type="project" value="InterPro"/>
</dbReference>
<evidence type="ECO:0000256" key="9">
    <source>
        <dbReference type="SAM" id="Phobius"/>
    </source>
</evidence>
<keyword evidence="5 9" id="KW-0812">Transmembrane</keyword>